<name>A0ABT0WIT0_9BACI</name>
<accession>A0ABT0WIT0</accession>
<evidence type="ECO:0000313" key="1">
    <source>
        <dbReference type="EMBL" id="MCM2536216.1"/>
    </source>
</evidence>
<sequence>MQLDCICLFMGGTLYQREDMGYSVQPARVKKVDVNQKYFRPSCLPALNSRLATYEFFNPYYDKKPEEIHLPVKLTATPEDTVLNYFSILREAENLNEKAIGGCGTVGMSRIPYPIAYNFLSDDYQKRLGYEDFLKSFQDIGYINLIKLQRVFEDKDASQYFFEIETIEGSRKGVTYFAYYYGFIHLKKEGNHLFKIQDISLFGEDFLCAAYHGWDHDAEAVVEVKYGNWCKLVKKIYPTQQNGYVKNVYINGTDGHDYLFIFIVLTNGTDVEIAQYKKYANGQWILVNMKPEKCVE</sequence>
<dbReference type="Proteomes" id="UP001523262">
    <property type="component" value="Unassembled WGS sequence"/>
</dbReference>
<comment type="caution">
    <text evidence="1">The sequence shown here is derived from an EMBL/GenBank/DDBJ whole genome shotgun (WGS) entry which is preliminary data.</text>
</comment>
<gene>
    <name evidence="1" type="ORF">NDK43_32990</name>
</gene>
<proteinExistence type="predicted"/>
<dbReference type="EMBL" id="JAMQCR010000004">
    <property type="protein sequence ID" value="MCM2536216.1"/>
    <property type="molecule type" value="Genomic_DNA"/>
</dbReference>
<organism evidence="1 2">
    <name type="scientific">Neobacillus pocheonensis</name>
    <dbReference type="NCBI Taxonomy" id="363869"/>
    <lineage>
        <taxon>Bacteria</taxon>
        <taxon>Bacillati</taxon>
        <taxon>Bacillota</taxon>
        <taxon>Bacilli</taxon>
        <taxon>Bacillales</taxon>
        <taxon>Bacillaceae</taxon>
        <taxon>Neobacillus</taxon>
    </lineage>
</organism>
<reference evidence="1 2" key="1">
    <citation type="submission" date="2022-06" db="EMBL/GenBank/DDBJ databases">
        <authorList>
            <person name="Jeon C.O."/>
        </authorList>
    </citation>
    <scope>NUCLEOTIDE SEQUENCE [LARGE SCALE GENOMIC DNA]</scope>
    <source>
        <strain evidence="1 2">KCTC 13943</strain>
    </source>
</reference>
<evidence type="ECO:0000313" key="2">
    <source>
        <dbReference type="Proteomes" id="UP001523262"/>
    </source>
</evidence>
<keyword evidence="2" id="KW-1185">Reference proteome</keyword>
<protein>
    <submittedName>
        <fullName evidence="1">Uncharacterized protein</fullName>
    </submittedName>
</protein>